<evidence type="ECO:0000256" key="1">
    <source>
        <dbReference type="ARBA" id="ARBA00004196"/>
    </source>
</evidence>
<dbReference type="InterPro" id="IPR058634">
    <property type="entry name" value="AaeA-lik-b-barrel"/>
</dbReference>
<protein>
    <submittedName>
        <fullName evidence="5">HlyD family secretion protein</fullName>
    </submittedName>
</protein>
<evidence type="ECO:0000313" key="5">
    <source>
        <dbReference type="EMBL" id="MEI5688074.1"/>
    </source>
</evidence>
<dbReference type="SUPFAM" id="SSF111369">
    <property type="entry name" value="HlyD-like secretion proteins"/>
    <property type="match status" value="2"/>
</dbReference>
<sequence length="412" mass="44070">MSERDDQKKTTHDQAGDDADDAATSADKGDDQQDDDSDDDDADSDDDDADSDDDDSDDDDAKEKKPSLFKKPLFWIILIAVVVVLVIGGTLYYLHARQYESTDDAFVDAHIVRIAPQVAGTLVSVANIDNRHVEPGRLLAVIEPSGPEAQVAEARANVVQAQAGVQQALAQVSAALAARDQAAAQARVPLASAIKAAQDLDRYQALLKLDPTAVAGQQLDQARATARSTAADAAAARRQVDAADAQVTVAARQVKAAEAVVTARRAAVEQANVTINDLRLTAPVAGQVVNRQVNVGSYVGPGTQLMAIVPDRMWVTANFKETQLQLMRIGQPVDIHVDAYPTVKFTGHVDSIQRGAGQAFALLPPQNATGNYVKVVQRVPVRIEFDRHDGSPDPRRYPIGPGMSVVPTVKVR</sequence>
<evidence type="ECO:0000256" key="2">
    <source>
        <dbReference type="SAM" id="MobiDB-lite"/>
    </source>
</evidence>
<dbReference type="EMBL" id="JBBBDM010000006">
    <property type="protein sequence ID" value="MEI5688074.1"/>
    <property type="molecule type" value="Genomic_DNA"/>
</dbReference>
<dbReference type="Gene3D" id="2.40.30.170">
    <property type="match status" value="1"/>
</dbReference>
<dbReference type="RefSeq" id="WP_336545602.1">
    <property type="nucleotide sequence ID" value="NZ_JBBBDM010000006.1"/>
</dbReference>
<keyword evidence="3" id="KW-0472">Membrane</keyword>
<dbReference type="PANTHER" id="PTHR30386">
    <property type="entry name" value="MEMBRANE FUSION SUBUNIT OF EMRAB-TOLC MULTIDRUG EFFLUX PUMP"/>
    <property type="match status" value="1"/>
</dbReference>
<name>A0ABU8H555_9SPHN</name>
<feature type="region of interest" description="Disordered" evidence="2">
    <location>
        <begin position="1"/>
        <end position="64"/>
    </location>
</feature>
<dbReference type="Proteomes" id="UP001367771">
    <property type="component" value="Unassembled WGS sequence"/>
</dbReference>
<keyword evidence="3" id="KW-0812">Transmembrane</keyword>
<keyword evidence="6" id="KW-1185">Reference proteome</keyword>
<accession>A0ABU8H555</accession>
<dbReference type="InterPro" id="IPR050739">
    <property type="entry name" value="MFP"/>
</dbReference>
<comment type="caution">
    <text evidence="5">The sequence shown here is derived from an EMBL/GenBank/DDBJ whole genome shotgun (WGS) entry which is preliminary data.</text>
</comment>
<feature type="compositionally biased region" description="Basic and acidic residues" evidence="2">
    <location>
        <begin position="1"/>
        <end position="15"/>
    </location>
</feature>
<keyword evidence="3" id="KW-1133">Transmembrane helix</keyword>
<organism evidence="5 6">
    <name type="scientific">Sphingomonas kyungheensis</name>
    <dbReference type="NCBI Taxonomy" id="1069987"/>
    <lineage>
        <taxon>Bacteria</taxon>
        <taxon>Pseudomonadati</taxon>
        <taxon>Pseudomonadota</taxon>
        <taxon>Alphaproteobacteria</taxon>
        <taxon>Sphingomonadales</taxon>
        <taxon>Sphingomonadaceae</taxon>
        <taxon>Sphingomonas</taxon>
    </lineage>
</organism>
<evidence type="ECO:0000256" key="3">
    <source>
        <dbReference type="SAM" id="Phobius"/>
    </source>
</evidence>
<gene>
    <name evidence="5" type="ORF">V8201_13370</name>
</gene>
<dbReference type="Gene3D" id="1.10.287.470">
    <property type="entry name" value="Helix hairpin bin"/>
    <property type="match status" value="1"/>
</dbReference>
<dbReference type="PANTHER" id="PTHR30386:SF19">
    <property type="entry name" value="MULTIDRUG EXPORT PROTEIN EMRA-RELATED"/>
    <property type="match status" value="1"/>
</dbReference>
<proteinExistence type="predicted"/>
<feature type="domain" description="p-hydroxybenzoic acid efflux pump subunit AaeA-like beta-barrel" evidence="4">
    <location>
        <begin position="314"/>
        <end position="390"/>
    </location>
</feature>
<evidence type="ECO:0000259" key="4">
    <source>
        <dbReference type="Pfam" id="PF25963"/>
    </source>
</evidence>
<evidence type="ECO:0000313" key="6">
    <source>
        <dbReference type="Proteomes" id="UP001367771"/>
    </source>
</evidence>
<dbReference type="Pfam" id="PF25963">
    <property type="entry name" value="Beta-barrel_AAEA"/>
    <property type="match status" value="1"/>
</dbReference>
<reference evidence="5 6" key="1">
    <citation type="journal article" date="2013" name="Int. J. Syst. Evol. Microbiol.">
        <title>Sphingomonas kyungheensis sp. nov., a bacterium with ginsenoside-converting activity isolated from soil of a ginseng field.</title>
        <authorList>
            <person name="Son H.M."/>
            <person name="Yang J.E."/>
            <person name="Park Y."/>
            <person name="Han C.K."/>
            <person name="Kim S.G."/>
            <person name="Kook M."/>
            <person name="Yi T.H."/>
        </authorList>
    </citation>
    <scope>NUCLEOTIDE SEQUENCE [LARGE SCALE GENOMIC DNA]</scope>
    <source>
        <strain evidence="5 6">LMG 26582</strain>
    </source>
</reference>
<comment type="subcellular location">
    <subcellularLocation>
        <location evidence="1">Cell envelope</location>
    </subcellularLocation>
</comment>
<feature type="transmembrane region" description="Helical" evidence="3">
    <location>
        <begin position="73"/>
        <end position="94"/>
    </location>
</feature>
<dbReference type="Gene3D" id="2.40.50.100">
    <property type="match status" value="1"/>
</dbReference>
<feature type="compositionally biased region" description="Acidic residues" evidence="2">
    <location>
        <begin position="32"/>
        <end position="60"/>
    </location>
</feature>